<feature type="transmembrane region" description="Helical" evidence="11">
    <location>
        <begin position="425"/>
        <end position="444"/>
    </location>
</feature>
<feature type="compositionally biased region" description="Low complexity" evidence="10">
    <location>
        <begin position="72"/>
        <end position="81"/>
    </location>
</feature>
<gene>
    <name evidence="15" type="ORF">KTA_33180</name>
</gene>
<evidence type="ECO:0000313" key="15">
    <source>
        <dbReference type="EMBL" id="BBH95119.1"/>
    </source>
</evidence>
<dbReference type="PANTHER" id="PTHR24221">
    <property type="entry name" value="ATP-BINDING CASSETTE SUB-FAMILY B"/>
    <property type="match status" value="1"/>
</dbReference>
<dbReference type="GO" id="GO:0006508">
    <property type="term" value="P:proteolysis"/>
    <property type="evidence" value="ECO:0007669"/>
    <property type="project" value="InterPro"/>
</dbReference>
<reference evidence="15" key="1">
    <citation type="submission" date="2018-12" db="EMBL/GenBank/DDBJ databases">
        <title>Novel natural products biosynthetic potential of the class Ktedonobacteria.</title>
        <authorList>
            <person name="Zheng Y."/>
            <person name="Saitou A."/>
            <person name="Wang C.M."/>
            <person name="Toyoda A."/>
            <person name="Minakuchi Y."/>
            <person name="Sekiguchi Y."/>
            <person name="Ueda K."/>
            <person name="Takano H."/>
            <person name="Sakai Y."/>
            <person name="Yokota A."/>
            <person name="Yabe S."/>
        </authorList>
    </citation>
    <scope>NUCLEOTIDE SEQUENCE</scope>
    <source>
        <strain evidence="15">A3-2</strain>
    </source>
</reference>
<dbReference type="FunFam" id="3.40.50.300:FF:000299">
    <property type="entry name" value="ABC transporter ATP-binding protein/permease"/>
    <property type="match status" value="1"/>
</dbReference>
<dbReference type="EMBL" id="AP019377">
    <property type="protein sequence ID" value="BBH95119.1"/>
    <property type="molecule type" value="Genomic_DNA"/>
</dbReference>
<evidence type="ECO:0000256" key="4">
    <source>
        <dbReference type="ARBA" id="ARBA00022692"/>
    </source>
</evidence>
<dbReference type="Pfam" id="PF00005">
    <property type="entry name" value="ABC_tran"/>
    <property type="match status" value="1"/>
</dbReference>
<evidence type="ECO:0000256" key="9">
    <source>
        <dbReference type="ARBA" id="ARBA00023136"/>
    </source>
</evidence>
<proteinExistence type="predicted"/>
<feature type="transmembrane region" description="Helical" evidence="11">
    <location>
        <begin position="397"/>
        <end position="419"/>
    </location>
</feature>
<keyword evidence="9 11" id="KW-0472">Membrane</keyword>
<protein>
    <submittedName>
        <fullName evidence="15">NHLP family bacteriocin export ABC transporter peptidase/permease/ATPase</fullName>
    </submittedName>
</protein>
<dbReference type="SMART" id="SM00382">
    <property type="entry name" value="AAA"/>
    <property type="match status" value="1"/>
</dbReference>
<dbReference type="PROSITE" id="PS50893">
    <property type="entry name" value="ABC_TRANSPORTER_2"/>
    <property type="match status" value="1"/>
</dbReference>
<feature type="region of interest" description="Disordered" evidence="10">
    <location>
        <begin position="72"/>
        <end position="123"/>
    </location>
</feature>
<organism evidence="15">
    <name type="scientific">Thermogemmatispora argillosa</name>
    <dbReference type="NCBI Taxonomy" id="2045280"/>
    <lineage>
        <taxon>Bacteria</taxon>
        <taxon>Bacillati</taxon>
        <taxon>Chloroflexota</taxon>
        <taxon>Ktedonobacteria</taxon>
        <taxon>Thermogemmatisporales</taxon>
        <taxon>Thermogemmatisporaceae</taxon>
        <taxon>Thermogemmatispora</taxon>
    </lineage>
</organism>
<dbReference type="InterPro" id="IPR005074">
    <property type="entry name" value="Peptidase_C39"/>
</dbReference>
<evidence type="ECO:0000256" key="3">
    <source>
        <dbReference type="ARBA" id="ARBA00022475"/>
    </source>
</evidence>
<evidence type="ECO:0000256" key="6">
    <source>
        <dbReference type="ARBA" id="ARBA00022807"/>
    </source>
</evidence>
<keyword evidence="6" id="KW-0788">Thiol protease</keyword>
<evidence type="ECO:0000259" key="13">
    <source>
        <dbReference type="PROSITE" id="PS50929"/>
    </source>
</evidence>
<dbReference type="PROSITE" id="PS50990">
    <property type="entry name" value="PEPTIDASE_C39"/>
    <property type="match status" value="1"/>
</dbReference>
<dbReference type="CDD" id="cd18779">
    <property type="entry name" value="ABC_6TM_T1SS_like"/>
    <property type="match status" value="1"/>
</dbReference>
<keyword evidence="7" id="KW-0067">ATP-binding</keyword>
<dbReference type="PROSITE" id="PS00211">
    <property type="entry name" value="ABC_TRANSPORTER_1"/>
    <property type="match status" value="1"/>
</dbReference>
<dbReference type="GO" id="GO:0016887">
    <property type="term" value="F:ATP hydrolysis activity"/>
    <property type="evidence" value="ECO:0007669"/>
    <property type="project" value="InterPro"/>
</dbReference>
<keyword evidence="8 11" id="KW-1133">Transmembrane helix</keyword>
<keyword evidence="5" id="KW-0547">Nucleotide-binding</keyword>
<dbReference type="SUPFAM" id="SSF90123">
    <property type="entry name" value="ABC transporter transmembrane region"/>
    <property type="match status" value="1"/>
</dbReference>
<feature type="domain" description="ABC transmembrane type-1" evidence="13">
    <location>
        <begin position="290"/>
        <end position="568"/>
    </location>
</feature>
<accession>A0A455T6D3</accession>
<dbReference type="GO" id="GO:0008234">
    <property type="term" value="F:cysteine-type peptidase activity"/>
    <property type="evidence" value="ECO:0007669"/>
    <property type="project" value="UniProtKB-KW"/>
</dbReference>
<evidence type="ECO:0000256" key="5">
    <source>
        <dbReference type="ARBA" id="ARBA00022741"/>
    </source>
</evidence>
<dbReference type="PROSITE" id="PS50929">
    <property type="entry name" value="ABC_TM1F"/>
    <property type="match status" value="1"/>
</dbReference>
<feature type="transmembrane region" description="Helical" evidence="11">
    <location>
        <begin position="287"/>
        <end position="307"/>
    </location>
</feature>
<evidence type="ECO:0000256" key="7">
    <source>
        <dbReference type="ARBA" id="ARBA00022840"/>
    </source>
</evidence>
<dbReference type="InterPro" id="IPR039421">
    <property type="entry name" value="Type_1_exporter"/>
</dbReference>
<evidence type="ECO:0000256" key="8">
    <source>
        <dbReference type="ARBA" id="ARBA00022989"/>
    </source>
</evidence>
<feature type="transmembrane region" description="Helical" evidence="11">
    <location>
        <begin position="540"/>
        <end position="561"/>
    </location>
</feature>
<comment type="subcellular location">
    <subcellularLocation>
        <location evidence="1">Cell membrane</location>
        <topology evidence="1">Multi-pass membrane protein</topology>
    </subcellularLocation>
</comment>
<dbReference type="GO" id="GO:0005524">
    <property type="term" value="F:ATP binding"/>
    <property type="evidence" value="ECO:0007669"/>
    <property type="project" value="UniProtKB-KW"/>
</dbReference>
<keyword evidence="6" id="KW-0645">Protease</keyword>
<evidence type="ECO:0000259" key="12">
    <source>
        <dbReference type="PROSITE" id="PS50893"/>
    </source>
</evidence>
<evidence type="ECO:0000256" key="11">
    <source>
        <dbReference type="SAM" id="Phobius"/>
    </source>
</evidence>
<feature type="transmembrane region" description="Helical" evidence="11">
    <location>
        <begin position="515"/>
        <end position="534"/>
    </location>
</feature>
<keyword evidence="3" id="KW-1003">Cell membrane</keyword>
<dbReference type="SUPFAM" id="SSF52540">
    <property type="entry name" value="P-loop containing nucleoside triphosphate hydrolases"/>
    <property type="match status" value="1"/>
</dbReference>
<keyword evidence="2" id="KW-0813">Transport</keyword>
<dbReference type="InterPro" id="IPR003439">
    <property type="entry name" value="ABC_transporter-like_ATP-bd"/>
</dbReference>
<dbReference type="AlphaFoldDB" id="A0A455T6D3"/>
<keyword evidence="6" id="KW-0378">Hydrolase</keyword>
<dbReference type="Gene3D" id="1.20.1560.10">
    <property type="entry name" value="ABC transporter type 1, transmembrane domain"/>
    <property type="match status" value="1"/>
</dbReference>
<dbReference type="Gene3D" id="3.90.70.10">
    <property type="entry name" value="Cysteine proteinases"/>
    <property type="match status" value="1"/>
</dbReference>
<dbReference type="InterPro" id="IPR017871">
    <property type="entry name" value="ABC_transporter-like_CS"/>
</dbReference>
<feature type="domain" description="Peptidase C39" evidence="14">
    <location>
        <begin position="135"/>
        <end position="255"/>
    </location>
</feature>
<dbReference type="InterPro" id="IPR036640">
    <property type="entry name" value="ABC1_TM_sf"/>
</dbReference>
<dbReference type="PANTHER" id="PTHR24221:SF606">
    <property type="entry name" value="COLICIN V SECRETION-PROCESSING ATP-BINDING PROTEIN"/>
    <property type="match status" value="1"/>
</dbReference>
<dbReference type="Gene3D" id="3.40.50.300">
    <property type="entry name" value="P-loop containing nucleotide triphosphate hydrolases"/>
    <property type="match status" value="1"/>
</dbReference>
<dbReference type="Pfam" id="PF03412">
    <property type="entry name" value="Peptidase_C39"/>
    <property type="match status" value="1"/>
</dbReference>
<dbReference type="GO" id="GO:0034040">
    <property type="term" value="F:ATPase-coupled lipid transmembrane transporter activity"/>
    <property type="evidence" value="ECO:0007669"/>
    <property type="project" value="TreeGrafter"/>
</dbReference>
<feature type="transmembrane region" description="Helical" evidence="11">
    <location>
        <begin position="319"/>
        <end position="338"/>
    </location>
</feature>
<evidence type="ECO:0000256" key="10">
    <source>
        <dbReference type="SAM" id="MobiDB-lite"/>
    </source>
</evidence>
<keyword evidence="4 11" id="KW-0812">Transmembrane</keyword>
<dbReference type="GO" id="GO:0005886">
    <property type="term" value="C:plasma membrane"/>
    <property type="evidence" value="ECO:0007669"/>
    <property type="project" value="UniProtKB-SubCell"/>
</dbReference>
<dbReference type="InterPro" id="IPR027417">
    <property type="entry name" value="P-loop_NTPase"/>
</dbReference>
<sequence>MHDYGQQGQYGQEATQDRDYVDIFDPQEYITARRPLKRRRIRPIVLQQEGDYPAIRPHLRLPAKIKSVASAAASATTTHDSAPGEPLTPATELQPAQAETLAGPAVAASKDSKPTKKRARSGWGWRRRRVRPLTQMNVVECGYACLAMILNYYGRPTSVSELRMRHGLGRDGLSALSIVKAARSYGLRTRAISLQRIEDFRAVPLPAVVHWEFKHFIVVERWTPRWVEVIDPAWGRKRLTHEEFDAGFTGIVILFEPGVHFSTEGSAHRVTLWMQVKQFARQTRGPMLQVVGASLFLQLFGLLLPLLTKVIIDQILPAHMLDIMGILGLGLLLLLAAQATTTILREWLLVYLRARVDIQLVLGFFEHLLTLPFSFFQQRSSGDLLQRLGSNTIIRDTLSNQLISTLLDSGTVVAYLFILLWQSPVFALLTVGLGLLQVLVLLGTHRIVLDLASRDLAAQGKAQGYLAETLAGMATLKAAGAEQRALERWSNLFYERLNITLRLSYLQAGINTAMTILRVFSPIALLWIGAYQVLNGHLSVGTMLALNTLASAFLTPVASLVSSGQQFQILYAHLERLTDVTTAEPEQDITKAQLPPRLSGRIQVQNVSFQYGPDAPRVLKGINISIEPGQKVAIVGRTGSGKSTLGKLLLALYTPTEGEIYYDGLPLRQLNYQEVRRQFGVVLQDSQIFSGSILQNITLNDPNVPYERIVKAATAAAIHEDIMRMPLGYDTPVAEGGSALSGGQRQRLCIARALVNEPAILLLDEATSHLDVITEQRVSENLRAYPCTQIIIAHRLSTIRDADLILVMHDGMIIEQGTHEQLLQRNGYYAQLMRQQLEQEERQARAGTC</sequence>
<evidence type="ECO:0000259" key="14">
    <source>
        <dbReference type="PROSITE" id="PS50990"/>
    </source>
</evidence>
<dbReference type="Pfam" id="PF00664">
    <property type="entry name" value="ABC_membrane"/>
    <property type="match status" value="1"/>
</dbReference>
<dbReference type="GO" id="GO:0140359">
    <property type="term" value="F:ABC-type transporter activity"/>
    <property type="evidence" value="ECO:0007669"/>
    <property type="project" value="InterPro"/>
</dbReference>
<name>A0A455T6D3_9CHLR</name>
<dbReference type="InterPro" id="IPR003593">
    <property type="entry name" value="AAA+_ATPase"/>
</dbReference>
<evidence type="ECO:0000256" key="2">
    <source>
        <dbReference type="ARBA" id="ARBA00022448"/>
    </source>
</evidence>
<evidence type="ECO:0000256" key="1">
    <source>
        <dbReference type="ARBA" id="ARBA00004651"/>
    </source>
</evidence>
<feature type="domain" description="ABC transporter" evidence="12">
    <location>
        <begin position="602"/>
        <end position="835"/>
    </location>
</feature>
<dbReference type="InterPro" id="IPR011527">
    <property type="entry name" value="ABC1_TM_dom"/>
</dbReference>